<dbReference type="InterPro" id="IPR013149">
    <property type="entry name" value="ADH-like_C"/>
</dbReference>
<dbReference type="AlphaFoldDB" id="A0A7C3C583"/>
<feature type="region of interest" description="Disordered" evidence="2">
    <location>
        <begin position="1"/>
        <end position="20"/>
    </location>
</feature>
<dbReference type="SUPFAM" id="SSF51735">
    <property type="entry name" value="NAD(P)-binding Rossmann-fold domains"/>
    <property type="match status" value="1"/>
</dbReference>
<dbReference type="EMBL" id="DRMN01000247">
    <property type="protein sequence ID" value="HFB55023.1"/>
    <property type="molecule type" value="Genomic_DNA"/>
</dbReference>
<protein>
    <submittedName>
        <fullName evidence="4">NADP-dependent oxidoreductase</fullName>
    </submittedName>
</protein>
<name>A0A7C3C583_9PROT</name>
<dbReference type="InterPro" id="IPR045010">
    <property type="entry name" value="MDR_fam"/>
</dbReference>
<dbReference type="PANTHER" id="PTHR43205:SF7">
    <property type="entry name" value="PROSTAGLANDIN REDUCTASE 1"/>
    <property type="match status" value="1"/>
</dbReference>
<dbReference type="InterPro" id="IPR036291">
    <property type="entry name" value="NAD(P)-bd_dom_sf"/>
</dbReference>
<keyword evidence="1" id="KW-0560">Oxidoreductase</keyword>
<evidence type="ECO:0000256" key="1">
    <source>
        <dbReference type="ARBA" id="ARBA00023002"/>
    </source>
</evidence>
<accession>A0A7C3C583</accession>
<proteinExistence type="predicted"/>
<organism evidence="4">
    <name type="scientific">Hellea balneolensis</name>
    <dbReference type="NCBI Taxonomy" id="287478"/>
    <lineage>
        <taxon>Bacteria</taxon>
        <taxon>Pseudomonadati</taxon>
        <taxon>Pseudomonadota</taxon>
        <taxon>Alphaproteobacteria</taxon>
        <taxon>Maricaulales</taxon>
        <taxon>Robiginitomaculaceae</taxon>
        <taxon>Hellea</taxon>
    </lineage>
</organism>
<dbReference type="Gene3D" id="3.40.50.720">
    <property type="entry name" value="NAD(P)-binding Rossmann-like Domain"/>
    <property type="match status" value="1"/>
</dbReference>
<dbReference type="Gene3D" id="3.90.180.10">
    <property type="entry name" value="Medium-chain alcohol dehydrogenases, catalytic domain"/>
    <property type="match status" value="1"/>
</dbReference>
<dbReference type="SUPFAM" id="SSF50129">
    <property type="entry name" value="GroES-like"/>
    <property type="match status" value="1"/>
</dbReference>
<dbReference type="GO" id="GO:0016628">
    <property type="term" value="F:oxidoreductase activity, acting on the CH-CH group of donors, NAD or NADP as acceptor"/>
    <property type="evidence" value="ECO:0007669"/>
    <property type="project" value="InterPro"/>
</dbReference>
<feature type="domain" description="Enoyl reductase (ER)" evidence="3">
    <location>
        <begin position="20"/>
        <end position="330"/>
    </location>
</feature>
<dbReference type="Pfam" id="PF16884">
    <property type="entry name" value="ADH_N_2"/>
    <property type="match status" value="1"/>
</dbReference>
<dbReference type="InterPro" id="IPR011032">
    <property type="entry name" value="GroES-like_sf"/>
</dbReference>
<reference evidence="4" key="1">
    <citation type="journal article" date="2020" name="mSystems">
        <title>Genome- and Community-Level Interaction Insights into Carbon Utilization and Element Cycling Functions of Hydrothermarchaeota in Hydrothermal Sediment.</title>
        <authorList>
            <person name="Zhou Z."/>
            <person name="Liu Y."/>
            <person name="Xu W."/>
            <person name="Pan J."/>
            <person name="Luo Z.H."/>
            <person name="Li M."/>
        </authorList>
    </citation>
    <scope>NUCLEOTIDE SEQUENCE [LARGE SCALE GENOMIC DNA]</scope>
    <source>
        <strain evidence="4">HyVt-489</strain>
    </source>
</reference>
<dbReference type="PANTHER" id="PTHR43205">
    <property type="entry name" value="PROSTAGLANDIN REDUCTASE"/>
    <property type="match status" value="1"/>
</dbReference>
<dbReference type="CDD" id="cd05288">
    <property type="entry name" value="PGDH"/>
    <property type="match status" value="1"/>
</dbReference>
<dbReference type="InterPro" id="IPR041694">
    <property type="entry name" value="ADH_N_2"/>
</dbReference>
<comment type="caution">
    <text evidence="4">The sequence shown here is derived from an EMBL/GenBank/DDBJ whole genome shotgun (WGS) entry which is preliminary data.</text>
</comment>
<dbReference type="FunFam" id="3.40.50.720:FF:000121">
    <property type="entry name" value="Prostaglandin reductase 2"/>
    <property type="match status" value="1"/>
</dbReference>
<evidence type="ECO:0000313" key="4">
    <source>
        <dbReference type="EMBL" id="HFB55023.1"/>
    </source>
</evidence>
<dbReference type="SMART" id="SM00829">
    <property type="entry name" value="PKS_ER"/>
    <property type="match status" value="1"/>
</dbReference>
<dbReference type="Proteomes" id="UP000886042">
    <property type="component" value="Unassembled WGS sequence"/>
</dbReference>
<dbReference type="Pfam" id="PF00107">
    <property type="entry name" value="ADH_zinc_N"/>
    <property type="match status" value="1"/>
</dbReference>
<dbReference type="InterPro" id="IPR020843">
    <property type="entry name" value="ER"/>
</dbReference>
<sequence length="332" mass="35986">MSEQQNLQVRLKTRPDAVPKPSDFELVERPVPEAGQDEVVCKTLYLSLDPYMRGQINGRHISGAIQPGELMRGETISEVIASQHPAFNVGDIVKHQGGWQSYSVAKGEDLFVVDPRIEPKSLALGVLGMPGLTAYAGLNYLAEPKAGDTVLVSAASGAVGSMVGQIAKLQGCRVVGIAGSQKKIDWLNDVAGFDGCFNYKEESPADGIKRLCPDGVDIYFDNVGGDILDAAMWQLAIGARVVLCGLMAQYNTDVIPPGPNPATIIRARATVRGMVVYDHFDKQDEFIDKAVDWIKNGDIHYLEDISEGLDKAPDAFCRLMHGQNFGKTLVKL</sequence>
<gene>
    <name evidence="4" type="ORF">ENJ46_03785</name>
</gene>
<evidence type="ECO:0000259" key="3">
    <source>
        <dbReference type="SMART" id="SM00829"/>
    </source>
</evidence>
<evidence type="ECO:0000256" key="2">
    <source>
        <dbReference type="SAM" id="MobiDB-lite"/>
    </source>
</evidence>